<evidence type="ECO:0000313" key="2">
    <source>
        <dbReference type="EMBL" id="TVP39952.1"/>
    </source>
</evidence>
<dbReference type="RefSeq" id="WP_144732229.1">
    <property type="nucleotide sequence ID" value="NZ_ML675586.1"/>
</dbReference>
<organism evidence="2 3">
    <name type="scientific">Candidatus Nitrosocosmicus arcticus</name>
    <dbReference type="NCBI Taxonomy" id="2035267"/>
    <lineage>
        <taxon>Archaea</taxon>
        <taxon>Nitrososphaerota</taxon>
        <taxon>Nitrososphaeria</taxon>
        <taxon>Nitrososphaerales</taxon>
        <taxon>Nitrososphaeraceae</taxon>
        <taxon>Candidatus Nitrosocosmicus</taxon>
    </lineage>
</organism>
<dbReference type="SMART" id="SM00849">
    <property type="entry name" value="Lactamase_B"/>
    <property type="match status" value="1"/>
</dbReference>
<dbReference type="GO" id="GO:0016787">
    <property type="term" value="F:hydrolase activity"/>
    <property type="evidence" value="ECO:0007669"/>
    <property type="project" value="UniProtKB-KW"/>
</dbReference>
<reference evidence="2 3" key="1">
    <citation type="journal article" date="2019" name="Front. Microbiol.">
        <title>Ammonia Oxidation by the Arctic Terrestrial Thaumarchaeote Candidatus Nitrosocosmicus arcticus Is Stimulated by Increasing Temperatures.</title>
        <authorList>
            <person name="Alves R.J.E."/>
            <person name="Kerou M."/>
            <person name="Zappe A."/>
            <person name="Bittner R."/>
            <person name="Abby S.S."/>
            <person name="Schmidt H.A."/>
            <person name="Pfeifer K."/>
            <person name="Schleper C."/>
        </authorList>
    </citation>
    <scope>NUCLEOTIDE SEQUENCE [LARGE SCALE GENOMIC DNA]</scope>
    <source>
        <strain evidence="2 3">Kfb</strain>
    </source>
</reference>
<keyword evidence="3" id="KW-1185">Reference proteome</keyword>
<comment type="caution">
    <text evidence="2">The sequence shown here is derived from an EMBL/GenBank/DDBJ whole genome shotgun (WGS) entry which is preliminary data.</text>
</comment>
<gene>
    <name evidence="2" type="ORF">NARC_100014</name>
</gene>
<proteinExistence type="predicted"/>
<dbReference type="SUPFAM" id="SSF56281">
    <property type="entry name" value="Metallo-hydrolase/oxidoreductase"/>
    <property type="match status" value="1"/>
</dbReference>
<dbReference type="CDD" id="cd16276">
    <property type="entry name" value="metallo-hydrolase-like_MBL-fold"/>
    <property type="match status" value="1"/>
</dbReference>
<dbReference type="OrthoDB" id="197151at2157"/>
<dbReference type="Proteomes" id="UP000315289">
    <property type="component" value="Unassembled WGS sequence"/>
</dbReference>
<dbReference type="InterPro" id="IPR001279">
    <property type="entry name" value="Metallo-B-lactamas"/>
</dbReference>
<dbReference type="InterPro" id="IPR036866">
    <property type="entry name" value="RibonucZ/Hydroxyglut_hydro"/>
</dbReference>
<evidence type="ECO:0000313" key="3">
    <source>
        <dbReference type="Proteomes" id="UP000315289"/>
    </source>
</evidence>
<protein>
    <submittedName>
        <fullName evidence="2">Zn-dependent hydrolase</fullName>
    </submittedName>
</protein>
<feature type="domain" description="Metallo-beta-lactamase" evidence="1">
    <location>
        <begin position="104"/>
        <end position="272"/>
    </location>
</feature>
<dbReference type="Pfam" id="PF00753">
    <property type="entry name" value="Lactamase_B"/>
    <property type="match status" value="1"/>
</dbReference>
<dbReference type="PANTHER" id="PTHR42951">
    <property type="entry name" value="METALLO-BETA-LACTAMASE DOMAIN-CONTAINING"/>
    <property type="match status" value="1"/>
</dbReference>
<dbReference type="InterPro" id="IPR050855">
    <property type="entry name" value="NDM-1-like"/>
</dbReference>
<dbReference type="AlphaFoldDB" id="A0A557STM0"/>
<dbReference type="Gene3D" id="3.60.15.10">
    <property type="entry name" value="Ribonuclease Z/Hydroxyacylglutathione hydrolase-like"/>
    <property type="match status" value="1"/>
</dbReference>
<accession>A0A557STM0</accession>
<name>A0A557STM0_9ARCH</name>
<dbReference type="PANTHER" id="PTHR42951:SF22">
    <property type="entry name" value="METALLO BETA-LACTAMASE SUPERFAMILY LIPOPROTEIN"/>
    <property type="match status" value="1"/>
</dbReference>
<sequence>MTLKFLEKNLSVFSFMTILSALILLLSNSLVPNQTSAITLEEQEGFPKLVLVSTSADSQQDSNNSISVNATQLPEKAKGPAIPSKGYLVEEIRGGLYWVTDGVYNTIFLVNDDGVIAVDAPPSLGENYIKAIREVTDKPIIYVVYSHSHIDHIGAAGNIFPNNITIVAQEETAKLLKIANDSNRPIPTITFKDNYNLTLGNQTLELDYKGVNHEPGNIYIYAPNQKTLMLVDVIFPGWVPFKDLAITTNVPGFVQAHDIVSSYDFDTLVGGHLTRLGTVEDVNIQKDFIADLVNASKAANSKINFMDYVSKYGLTNPWLTFSEYSDAVTNECTNTMLAKWKDRVGGAEQFTESHCWTMTESQRVD</sequence>
<dbReference type="EMBL" id="VOAH01000010">
    <property type="protein sequence ID" value="TVP39952.1"/>
    <property type="molecule type" value="Genomic_DNA"/>
</dbReference>
<keyword evidence="2" id="KW-0378">Hydrolase</keyword>
<evidence type="ECO:0000259" key="1">
    <source>
        <dbReference type="SMART" id="SM00849"/>
    </source>
</evidence>